<dbReference type="PROSITE" id="PS51201">
    <property type="entry name" value="RCK_N"/>
    <property type="match status" value="1"/>
</dbReference>
<dbReference type="AlphaFoldDB" id="A0AAU7VBV6"/>
<feature type="domain" description="RCK C-terminal" evidence="8">
    <location>
        <begin position="137"/>
        <end position="218"/>
    </location>
</feature>
<dbReference type="InterPro" id="IPR006036">
    <property type="entry name" value="K_uptake_TrkA"/>
</dbReference>
<dbReference type="PROSITE" id="PS51202">
    <property type="entry name" value="RCK_C"/>
    <property type="match status" value="1"/>
</dbReference>
<evidence type="ECO:0000256" key="6">
    <source>
        <dbReference type="ARBA" id="ARBA00023065"/>
    </source>
</evidence>
<proteinExistence type="predicted"/>
<dbReference type="SUPFAM" id="SSF116726">
    <property type="entry name" value="TrkA C-terminal domain-like"/>
    <property type="match status" value="1"/>
</dbReference>
<gene>
    <name evidence="9" type="ORF">SAC06_05055</name>
</gene>
<evidence type="ECO:0000256" key="2">
    <source>
        <dbReference type="ARBA" id="ARBA00022448"/>
    </source>
</evidence>
<protein>
    <recommendedName>
        <fullName evidence="1">Trk system potassium uptake protein TrkA</fullName>
    </recommendedName>
</protein>
<dbReference type="PANTHER" id="PTHR43833:SF5">
    <property type="entry name" value="TRK SYSTEM POTASSIUM UPTAKE PROTEIN TRKA"/>
    <property type="match status" value="1"/>
</dbReference>
<evidence type="ECO:0000313" key="9">
    <source>
        <dbReference type="EMBL" id="XBW08925.1"/>
    </source>
</evidence>
<keyword evidence="5" id="KW-0520">NAD</keyword>
<evidence type="ECO:0000259" key="8">
    <source>
        <dbReference type="PROSITE" id="PS51202"/>
    </source>
</evidence>
<organism evidence="9">
    <name type="scientific">Scrofimicrobium appendicitidis</name>
    <dbReference type="NCBI Taxonomy" id="3079930"/>
    <lineage>
        <taxon>Bacteria</taxon>
        <taxon>Bacillati</taxon>
        <taxon>Actinomycetota</taxon>
        <taxon>Actinomycetes</taxon>
        <taxon>Actinomycetales</taxon>
        <taxon>Actinomycetaceae</taxon>
        <taxon>Scrofimicrobium</taxon>
    </lineage>
</organism>
<dbReference type="InterPro" id="IPR050721">
    <property type="entry name" value="Trk_Ktr_HKT_K-transport"/>
</dbReference>
<keyword evidence="3" id="KW-0633">Potassium transport</keyword>
<evidence type="ECO:0000256" key="4">
    <source>
        <dbReference type="ARBA" id="ARBA00022958"/>
    </source>
</evidence>
<dbReference type="GO" id="GO:0005886">
    <property type="term" value="C:plasma membrane"/>
    <property type="evidence" value="ECO:0007669"/>
    <property type="project" value="InterPro"/>
</dbReference>
<dbReference type="InterPro" id="IPR036291">
    <property type="entry name" value="NAD(P)-bd_dom_sf"/>
</dbReference>
<sequence>MRIAVVGAGSVGIAIAREFIAHGHDVTLIDSSPDAIHISDVPQADWALADACSPAALEDAAVRECDSLVAATGDDKVNLVVSLLAKTEFAVPKVVARINDPGNEWMFNSNWGVDIPASTPRVMAALVEESISTGRAVQLLSLSNQTVLCFALTVPDNSVQIEVNPAEIDWPQELVITTLIRGGKPLDVSRVSGIRPGDELLITCARQDAPLVSELEALFAPS</sequence>
<evidence type="ECO:0000256" key="5">
    <source>
        <dbReference type="ARBA" id="ARBA00023027"/>
    </source>
</evidence>
<dbReference type="Gene3D" id="3.30.70.1450">
    <property type="entry name" value="Regulator of K+ conductance, C-terminal domain"/>
    <property type="match status" value="1"/>
</dbReference>
<dbReference type="KEGG" id="sapp:SAC06_05055"/>
<evidence type="ECO:0000256" key="1">
    <source>
        <dbReference type="ARBA" id="ARBA00017378"/>
    </source>
</evidence>
<keyword evidence="4" id="KW-0630">Potassium</keyword>
<dbReference type="InterPro" id="IPR003148">
    <property type="entry name" value="RCK_N"/>
</dbReference>
<name>A0AAU7VBV6_9ACTO</name>
<dbReference type="EMBL" id="CP138335">
    <property type="protein sequence ID" value="XBW08925.1"/>
    <property type="molecule type" value="Genomic_DNA"/>
</dbReference>
<reference evidence="9" key="1">
    <citation type="submission" date="2023-11" db="EMBL/GenBank/DDBJ databases">
        <title>Scrofimicrobium hongkongense sp. nov., isolated from a patient with peritonitis.</title>
        <authorList>
            <person name="Lao H.Y."/>
            <person name="Wong A.Y.P."/>
            <person name="Ng T.L."/>
            <person name="Wong R.Y.L."/>
            <person name="Yau M.C.Y."/>
            <person name="Lam J.Y.W."/>
            <person name="Siu G.K.H."/>
        </authorList>
    </citation>
    <scope>NUCLEOTIDE SEQUENCE</scope>
    <source>
        <strain evidence="9">R131</strain>
    </source>
</reference>
<dbReference type="PANTHER" id="PTHR43833">
    <property type="entry name" value="POTASSIUM CHANNEL PROTEIN 2-RELATED-RELATED"/>
    <property type="match status" value="1"/>
</dbReference>
<accession>A0AAU7VBV6</accession>
<evidence type="ECO:0000259" key="7">
    <source>
        <dbReference type="PROSITE" id="PS51201"/>
    </source>
</evidence>
<dbReference type="SUPFAM" id="SSF51735">
    <property type="entry name" value="NAD(P)-binding Rossmann-fold domains"/>
    <property type="match status" value="1"/>
</dbReference>
<keyword evidence="6" id="KW-0406">Ion transport</keyword>
<dbReference type="GO" id="GO:0015079">
    <property type="term" value="F:potassium ion transmembrane transporter activity"/>
    <property type="evidence" value="ECO:0007669"/>
    <property type="project" value="InterPro"/>
</dbReference>
<feature type="domain" description="RCK N-terminal" evidence="7">
    <location>
        <begin position="1"/>
        <end position="117"/>
    </location>
</feature>
<dbReference type="Pfam" id="PF02254">
    <property type="entry name" value="TrkA_N"/>
    <property type="match status" value="1"/>
</dbReference>
<keyword evidence="2" id="KW-0813">Transport</keyword>
<dbReference type="PRINTS" id="PR00335">
    <property type="entry name" value="KUPTAKETRKA"/>
</dbReference>
<dbReference type="RefSeq" id="WP_350259125.1">
    <property type="nucleotide sequence ID" value="NZ_CP138335.1"/>
</dbReference>
<dbReference type="InterPro" id="IPR036721">
    <property type="entry name" value="RCK_C_sf"/>
</dbReference>
<dbReference type="InterPro" id="IPR006037">
    <property type="entry name" value="RCK_C"/>
</dbReference>
<dbReference type="Gene3D" id="3.40.50.720">
    <property type="entry name" value="NAD(P)-binding Rossmann-like Domain"/>
    <property type="match status" value="1"/>
</dbReference>
<evidence type="ECO:0000256" key="3">
    <source>
        <dbReference type="ARBA" id="ARBA00022538"/>
    </source>
</evidence>